<evidence type="ECO:0000313" key="3">
    <source>
        <dbReference type="Proteomes" id="UP000789738"/>
    </source>
</evidence>
<dbReference type="CDD" id="cd00093">
    <property type="entry name" value="HTH_XRE"/>
    <property type="match status" value="1"/>
</dbReference>
<reference evidence="2" key="1">
    <citation type="submission" date="2021-10" db="EMBL/GenBank/DDBJ databases">
        <authorList>
            <person name="Mesa V."/>
        </authorList>
    </citation>
    <scope>NUCLEOTIDE SEQUENCE</scope>
    <source>
        <strain evidence="2">CC3_PB</strain>
    </source>
</reference>
<dbReference type="PROSITE" id="PS50943">
    <property type="entry name" value="HTH_CROC1"/>
    <property type="match status" value="1"/>
</dbReference>
<name>A0AA86MM98_9CLOT</name>
<sequence>MIKINIHERVKLIRKDLNLTQKEFGAKMAVGQSYLANIESGLRPVTDKIIKLICTVFNVNENWLVNGIEPKFNEPDSFVLEEYAKSKGANDFEISIIEKFVKNFFNQPEDVRNAIISTFTNGISNQNDISATKEENTTDIDKEVEAYRKELEAQEKGRISSVSEKPKYA</sequence>
<gene>
    <name evidence="2" type="ORF">CNEO_41809</name>
</gene>
<proteinExistence type="predicted"/>
<dbReference type="AlphaFoldDB" id="A0AA86MM98"/>
<evidence type="ECO:0000313" key="2">
    <source>
        <dbReference type="EMBL" id="CAG9705367.1"/>
    </source>
</evidence>
<dbReference type="SMART" id="SM00530">
    <property type="entry name" value="HTH_XRE"/>
    <property type="match status" value="1"/>
</dbReference>
<feature type="domain" description="HTH cro/C1-type" evidence="1">
    <location>
        <begin position="10"/>
        <end position="64"/>
    </location>
</feature>
<dbReference type="Proteomes" id="UP000789738">
    <property type="component" value="Unassembled WGS sequence"/>
</dbReference>
<dbReference type="InterPro" id="IPR001387">
    <property type="entry name" value="Cro/C1-type_HTH"/>
</dbReference>
<dbReference type="RefSeq" id="WP_230139758.1">
    <property type="nucleotide sequence ID" value="NZ_CAKJVE010000004.1"/>
</dbReference>
<dbReference type="InterPro" id="IPR010982">
    <property type="entry name" value="Lambda_DNA-bd_dom_sf"/>
</dbReference>
<evidence type="ECO:0000259" key="1">
    <source>
        <dbReference type="PROSITE" id="PS50943"/>
    </source>
</evidence>
<protein>
    <submittedName>
        <fullName evidence="2">Helix-turn-helix domain-containing protein</fullName>
    </submittedName>
</protein>
<dbReference type="GO" id="GO:0003677">
    <property type="term" value="F:DNA binding"/>
    <property type="evidence" value="ECO:0007669"/>
    <property type="project" value="InterPro"/>
</dbReference>
<dbReference type="EMBL" id="CAKJVE010000004">
    <property type="protein sequence ID" value="CAG9705367.1"/>
    <property type="molecule type" value="Genomic_DNA"/>
</dbReference>
<accession>A0AA86MM98</accession>
<comment type="caution">
    <text evidence="2">The sequence shown here is derived from an EMBL/GenBank/DDBJ whole genome shotgun (WGS) entry which is preliminary data.</text>
</comment>
<dbReference type="Gene3D" id="1.10.260.40">
    <property type="entry name" value="lambda repressor-like DNA-binding domains"/>
    <property type="match status" value="1"/>
</dbReference>
<organism evidence="2 3">
    <name type="scientific">Clostridium neonatale</name>
    <dbReference type="NCBI Taxonomy" id="137838"/>
    <lineage>
        <taxon>Bacteria</taxon>
        <taxon>Bacillati</taxon>
        <taxon>Bacillota</taxon>
        <taxon>Clostridia</taxon>
        <taxon>Eubacteriales</taxon>
        <taxon>Clostridiaceae</taxon>
        <taxon>Clostridium</taxon>
    </lineage>
</organism>
<dbReference type="Pfam" id="PF01381">
    <property type="entry name" value="HTH_3"/>
    <property type="match status" value="1"/>
</dbReference>
<dbReference type="SUPFAM" id="SSF47413">
    <property type="entry name" value="lambda repressor-like DNA-binding domains"/>
    <property type="match status" value="1"/>
</dbReference>